<dbReference type="Gene3D" id="3.40.50.20">
    <property type="match status" value="1"/>
</dbReference>
<keyword evidence="1" id="KW-0067">ATP-binding</keyword>
<proteinExistence type="predicted"/>
<dbReference type="SUPFAM" id="SSF56059">
    <property type="entry name" value="Glutathione synthetase ATP-binding domain-like"/>
    <property type="match status" value="1"/>
</dbReference>
<dbReference type="Gene3D" id="3.30.470.20">
    <property type="entry name" value="ATP-grasp fold, B domain"/>
    <property type="match status" value="1"/>
</dbReference>
<comment type="caution">
    <text evidence="4">The sequence shown here is derived from an EMBL/GenBank/DDBJ whole genome shotgun (WGS) entry which is preliminary data.</text>
</comment>
<name>A0ABD5XLU4_9EURY</name>
<feature type="region of interest" description="Disordered" evidence="2">
    <location>
        <begin position="431"/>
        <end position="459"/>
    </location>
</feature>
<organism evidence="4 5">
    <name type="scientific">Halobaculum litoreum</name>
    <dbReference type="NCBI Taxonomy" id="3031998"/>
    <lineage>
        <taxon>Archaea</taxon>
        <taxon>Methanobacteriati</taxon>
        <taxon>Methanobacteriota</taxon>
        <taxon>Stenosarchaea group</taxon>
        <taxon>Halobacteria</taxon>
        <taxon>Halobacteriales</taxon>
        <taxon>Haloferacaceae</taxon>
        <taxon>Halobaculum</taxon>
    </lineage>
</organism>
<accession>A0ABD5XLU4</accession>
<keyword evidence="1" id="KW-0547">Nucleotide-binding</keyword>
<keyword evidence="4" id="KW-0436">Ligase</keyword>
<gene>
    <name evidence="4" type="ORF">ACFQRB_04965</name>
</gene>
<dbReference type="EMBL" id="JBHSZG010000001">
    <property type="protein sequence ID" value="MFC7136077.1"/>
    <property type="molecule type" value="Genomic_DNA"/>
</dbReference>
<dbReference type="InterPro" id="IPR011761">
    <property type="entry name" value="ATP-grasp"/>
</dbReference>
<dbReference type="GO" id="GO:0016874">
    <property type="term" value="F:ligase activity"/>
    <property type="evidence" value="ECO:0007669"/>
    <property type="project" value="UniProtKB-KW"/>
</dbReference>
<evidence type="ECO:0000313" key="5">
    <source>
        <dbReference type="Proteomes" id="UP001596368"/>
    </source>
</evidence>
<sequence>MTLDDGSALVLDAGGQAGLSLVRSLGRKGVAVTAGSTERFSLGRLSRHSTGGYRYPEPEADGRRFLDHLVEYLETHDRSVVFPTRDSTSALCARHKPELEATGTTVAVEDWDTFERAYDKGALFELAATLPVDTPTTVAPTSPAAVADLADEVPYPAVVKPRSKTLWDDDGRCHVTLVDDAHYVASPEELVPAYEALLARNPALEREAHYPLVQEYVPGTTTTTVVLADAGEVLLHFQEERVRTYPDSGGSSTLLRPLRDDDMLAAAETVIGALEWTGPAMVEFMRRPDGSHALIEVNGRYWGSVPFAIQSGVDVPWQHYRLLRGLGVDATDYTRPVPLFHRLLYGDLKWLAEQVRAGNPAAVATVAWTCLVAKQAFVSTEDPVPTLAAVAEGQDGRARGRTGRAPGGRRHVGVGEHAAVRRVHRRADAVNRAGTTPTASAATRPPWRPHRRSRSRALSDAIRSAVGGCVRKSHRSSACSRFRSHQ</sequence>
<dbReference type="AlphaFoldDB" id="A0ABD5XLU4"/>
<evidence type="ECO:0000256" key="2">
    <source>
        <dbReference type="SAM" id="MobiDB-lite"/>
    </source>
</evidence>
<feature type="region of interest" description="Disordered" evidence="2">
    <location>
        <begin position="467"/>
        <end position="486"/>
    </location>
</feature>
<keyword evidence="5" id="KW-1185">Reference proteome</keyword>
<protein>
    <submittedName>
        <fullName evidence="4">Carboxylate--amine ligase</fullName>
    </submittedName>
</protein>
<feature type="domain" description="ATP-grasp" evidence="3">
    <location>
        <begin position="124"/>
        <end position="324"/>
    </location>
</feature>
<dbReference type="GO" id="GO:0005524">
    <property type="term" value="F:ATP binding"/>
    <property type="evidence" value="ECO:0007669"/>
    <property type="project" value="UniProtKB-UniRule"/>
</dbReference>
<reference evidence="4 5" key="1">
    <citation type="journal article" date="2019" name="Int. J. Syst. Evol. Microbiol.">
        <title>The Global Catalogue of Microorganisms (GCM) 10K type strain sequencing project: providing services to taxonomists for standard genome sequencing and annotation.</title>
        <authorList>
            <consortium name="The Broad Institute Genomics Platform"/>
            <consortium name="The Broad Institute Genome Sequencing Center for Infectious Disease"/>
            <person name="Wu L."/>
            <person name="Ma J."/>
        </authorList>
    </citation>
    <scope>NUCLEOTIDE SEQUENCE [LARGE SCALE GENOMIC DNA]</scope>
    <source>
        <strain evidence="4 5">DT92</strain>
    </source>
</reference>
<dbReference type="PROSITE" id="PS50975">
    <property type="entry name" value="ATP_GRASP"/>
    <property type="match status" value="1"/>
</dbReference>
<evidence type="ECO:0000256" key="1">
    <source>
        <dbReference type="PROSITE-ProRule" id="PRU00409"/>
    </source>
</evidence>
<evidence type="ECO:0000313" key="4">
    <source>
        <dbReference type="EMBL" id="MFC7136077.1"/>
    </source>
</evidence>
<evidence type="ECO:0000259" key="3">
    <source>
        <dbReference type="PROSITE" id="PS50975"/>
    </source>
</evidence>
<dbReference type="Proteomes" id="UP001596368">
    <property type="component" value="Unassembled WGS sequence"/>
</dbReference>
<feature type="compositionally biased region" description="Low complexity" evidence="2">
    <location>
        <begin position="431"/>
        <end position="445"/>
    </location>
</feature>